<dbReference type="GO" id="GO:0015891">
    <property type="term" value="P:siderophore transport"/>
    <property type="evidence" value="ECO:0007669"/>
    <property type="project" value="InterPro"/>
</dbReference>
<dbReference type="AlphaFoldDB" id="A0A377IVT3"/>
<keyword evidence="3 14" id="KW-0813">Transport</keyword>
<comment type="similarity">
    <text evidence="2 14 15">Belongs to the TonB-dependent receptor family.</text>
</comment>
<evidence type="ECO:0000259" key="17">
    <source>
        <dbReference type="Pfam" id="PF00593"/>
    </source>
</evidence>
<dbReference type="Pfam" id="PF00593">
    <property type="entry name" value="TonB_dep_Rec_b-barrel"/>
    <property type="match status" value="1"/>
</dbReference>
<dbReference type="PANTHER" id="PTHR32552:SF74">
    <property type="entry name" value="HYDROXAMATE SIDEROPHORE RECEPTOR FHUE"/>
    <property type="match status" value="1"/>
</dbReference>
<evidence type="ECO:0000256" key="10">
    <source>
        <dbReference type="ARBA" id="ARBA00023077"/>
    </source>
</evidence>
<keyword evidence="11 14" id="KW-0472">Membrane</keyword>
<feature type="domain" description="TonB-dependent receptor-like beta-barrel" evidence="17">
    <location>
        <begin position="275"/>
        <end position="710"/>
    </location>
</feature>
<keyword evidence="13 14" id="KW-0998">Cell outer membrane</keyword>
<dbReference type="PANTHER" id="PTHR32552">
    <property type="entry name" value="FERRICHROME IRON RECEPTOR-RELATED"/>
    <property type="match status" value="1"/>
</dbReference>
<evidence type="ECO:0000256" key="4">
    <source>
        <dbReference type="ARBA" id="ARBA00022452"/>
    </source>
</evidence>
<gene>
    <name evidence="19" type="primary">fptA_1</name>
    <name evidence="19" type="ORF">NCTC13335_00208</name>
</gene>
<feature type="chain" id="PRO_5016994742" evidence="16">
    <location>
        <begin position="26"/>
        <end position="744"/>
    </location>
</feature>
<keyword evidence="9" id="KW-0406">Ion transport</keyword>
<dbReference type="InterPro" id="IPR036942">
    <property type="entry name" value="Beta-barrel_TonB_sf"/>
</dbReference>
<dbReference type="Proteomes" id="UP000255264">
    <property type="component" value="Unassembled WGS sequence"/>
</dbReference>
<evidence type="ECO:0000256" key="15">
    <source>
        <dbReference type="RuleBase" id="RU003357"/>
    </source>
</evidence>
<dbReference type="InterPro" id="IPR012910">
    <property type="entry name" value="Plug_dom"/>
</dbReference>
<comment type="subcellular location">
    <subcellularLocation>
        <location evidence="1 14">Cell outer membrane</location>
        <topology evidence="1 14">Multi-pass membrane protein</topology>
    </subcellularLocation>
</comment>
<keyword evidence="4 14" id="KW-1134">Transmembrane beta strand</keyword>
<dbReference type="SUPFAM" id="SSF56935">
    <property type="entry name" value="Porins"/>
    <property type="match status" value="1"/>
</dbReference>
<evidence type="ECO:0000256" key="2">
    <source>
        <dbReference type="ARBA" id="ARBA00009810"/>
    </source>
</evidence>
<evidence type="ECO:0000256" key="11">
    <source>
        <dbReference type="ARBA" id="ARBA00023136"/>
    </source>
</evidence>
<dbReference type="RefSeq" id="WP_115002543.1">
    <property type="nucleotide sequence ID" value="NZ_UGHS01000001.1"/>
</dbReference>
<dbReference type="PROSITE" id="PS52016">
    <property type="entry name" value="TONB_DEPENDENT_REC_3"/>
    <property type="match status" value="1"/>
</dbReference>
<dbReference type="GO" id="GO:0009279">
    <property type="term" value="C:cell outer membrane"/>
    <property type="evidence" value="ECO:0007669"/>
    <property type="project" value="UniProtKB-SubCell"/>
</dbReference>
<evidence type="ECO:0000256" key="3">
    <source>
        <dbReference type="ARBA" id="ARBA00022448"/>
    </source>
</evidence>
<accession>A0A377IVT3</accession>
<dbReference type="GO" id="GO:0038023">
    <property type="term" value="F:signaling receptor activity"/>
    <property type="evidence" value="ECO:0007669"/>
    <property type="project" value="InterPro"/>
</dbReference>
<dbReference type="InterPro" id="IPR037066">
    <property type="entry name" value="Plug_dom_sf"/>
</dbReference>
<evidence type="ECO:0000313" key="19">
    <source>
        <dbReference type="EMBL" id="STO92386.1"/>
    </source>
</evidence>
<keyword evidence="12 19" id="KW-0675">Receptor</keyword>
<keyword evidence="20" id="KW-1185">Reference proteome</keyword>
<keyword evidence="6 14" id="KW-0812">Transmembrane</keyword>
<evidence type="ECO:0000259" key="18">
    <source>
        <dbReference type="Pfam" id="PF07715"/>
    </source>
</evidence>
<dbReference type="OrthoDB" id="8663017at2"/>
<evidence type="ECO:0000256" key="8">
    <source>
        <dbReference type="ARBA" id="ARBA00023004"/>
    </source>
</evidence>
<dbReference type="GO" id="GO:0015344">
    <property type="term" value="F:siderophore uptake transmembrane transporter activity"/>
    <property type="evidence" value="ECO:0007669"/>
    <property type="project" value="TreeGrafter"/>
</dbReference>
<evidence type="ECO:0000256" key="14">
    <source>
        <dbReference type="PROSITE-ProRule" id="PRU01360"/>
    </source>
</evidence>
<evidence type="ECO:0000256" key="16">
    <source>
        <dbReference type="SAM" id="SignalP"/>
    </source>
</evidence>
<evidence type="ECO:0000256" key="9">
    <source>
        <dbReference type="ARBA" id="ARBA00023065"/>
    </source>
</evidence>
<reference evidence="19 20" key="1">
    <citation type="submission" date="2018-06" db="EMBL/GenBank/DDBJ databases">
        <authorList>
            <consortium name="Pathogen Informatics"/>
            <person name="Doyle S."/>
        </authorList>
    </citation>
    <scope>NUCLEOTIDE SEQUENCE [LARGE SCALE GENOMIC DNA]</scope>
    <source>
        <strain evidence="19 20">NCTC13335</strain>
    </source>
</reference>
<keyword evidence="7 16" id="KW-0732">Signal</keyword>
<dbReference type="CDD" id="cd01347">
    <property type="entry name" value="ligand_gated_channel"/>
    <property type="match status" value="1"/>
</dbReference>
<evidence type="ECO:0000256" key="7">
    <source>
        <dbReference type="ARBA" id="ARBA00022729"/>
    </source>
</evidence>
<dbReference type="InterPro" id="IPR000531">
    <property type="entry name" value="Beta-barrel_TonB"/>
</dbReference>
<dbReference type="EMBL" id="UGHS01000001">
    <property type="protein sequence ID" value="STO92386.1"/>
    <property type="molecule type" value="Genomic_DNA"/>
</dbReference>
<name>A0A377IVT3_9PAST</name>
<feature type="signal peptide" evidence="16">
    <location>
        <begin position="1"/>
        <end position="25"/>
    </location>
</feature>
<protein>
    <submittedName>
        <fullName evidence="19">Tonb-dependent receptor</fullName>
    </submittedName>
</protein>
<dbReference type="FunFam" id="2.170.130.10:FF:000010">
    <property type="entry name" value="Ferripyoverdine receptor"/>
    <property type="match status" value="1"/>
</dbReference>
<dbReference type="Pfam" id="PF07715">
    <property type="entry name" value="Plug"/>
    <property type="match status" value="1"/>
</dbReference>
<feature type="domain" description="TonB-dependent receptor plug" evidence="18">
    <location>
        <begin position="66"/>
        <end position="172"/>
    </location>
</feature>
<evidence type="ECO:0000256" key="5">
    <source>
        <dbReference type="ARBA" id="ARBA00022496"/>
    </source>
</evidence>
<dbReference type="InterPro" id="IPR039426">
    <property type="entry name" value="TonB-dep_rcpt-like"/>
</dbReference>
<keyword evidence="5" id="KW-0410">Iron transport</keyword>
<evidence type="ECO:0000313" key="20">
    <source>
        <dbReference type="Proteomes" id="UP000255264"/>
    </source>
</evidence>
<organism evidence="19 20">
    <name type="scientific">Haemophilus pittmaniae</name>
    <dbReference type="NCBI Taxonomy" id="249188"/>
    <lineage>
        <taxon>Bacteria</taxon>
        <taxon>Pseudomonadati</taxon>
        <taxon>Pseudomonadota</taxon>
        <taxon>Gammaproteobacteria</taxon>
        <taxon>Pasteurellales</taxon>
        <taxon>Pasteurellaceae</taxon>
        <taxon>Haemophilus</taxon>
    </lineage>
</organism>
<evidence type="ECO:0000256" key="1">
    <source>
        <dbReference type="ARBA" id="ARBA00004571"/>
    </source>
</evidence>
<dbReference type="Gene3D" id="2.40.170.20">
    <property type="entry name" value="TonB-dependent receptor, beta-barrel domain"/>
    <property type="match status" value="1"/>
</dbReference>
<evidence type="ECO:0000256" key="12">
    <source>
        <dbReference type="ARBA" id="ARBA00023170"/>
    </source>
</evidence>
<keyword evidence="10 15" id="KW-0798">TonB box</keyword>
<dbReference type="NCBIfam" id="TIGR01783">
    <property type="entry name" value="TonB-siderophor"/>
    <property type="match status" value="1"/>
</dbReference>
<proteinExistence type="inferred from homology"/>
<keyword evidence="8" id="KW-0408">Iron</keyword>
<dbReference type="InterPro" id="IPR010105">
    <property type="entry name" value="TonB_sidphr_rcpt"/>
</dbReference>
<sequence>MLLMPSRRTFALSAVFIALSQTAFATTEDDLAEINVSSSADATATEHSKSFTTSAMKTTTGLELSPKETPQSVSVITKQQLQDRGINKMEDALKTTTGVSVVRDSGKHRFYSRGFLIDQMEVDGLPTTVAGGANGNPYRDSSSMADLLIYDHLEVVRGATGLTQSNGEPGGTINAVRKKPTSNFQAKGNFTFNNWGKAYTNVDVSGPLNNSGSLRGRFIAALEHDPTFKNINKADSNRLLYGVVESNLGDNTVASVGMMYQNRHETPDYFGVPLHENSFSSPFKYDTYLGYNWARRQIRQFNLFSETNTFLNDNWQWSNRFSYTRSNSTDKVGAITNLSTNYKGLAQGGSLATNNLQNYLNHGDEFVYRTGLTGKFDWLGQQQDVFLNYTYSYEKENTMWRRVRNSTAFDPFSFNGAEIAEPDWNNVTDSVNKRDRTHYRNRIISNALSAGIRFSPTEKWHILAGARATQWRNISETNYDIWNSAVDSDADSYTVTKRNRIVPYVGITYDIDKNHSLYASYTSIFKPQSAKDYDSKTLAPITGTNYEVGLKGSYYDGRLNTSLALFDVRQKNRPVYSSGLNAKGKQGYYIPMGEVESKGFELEVSGNLTPDWSLFAGYTYNKSKYKQSESSRYLAGSNYSSYTPKHLFRLYSSYNLPFDNKKWTIGGGVNFQSRVTSLYNVQQASYAVWDANLQYQVSPHISLRFSVLNLTDKRYFENQKVRVYGGNNFYAEPRTYSFMLDWQF</sequence>
<dbReference type="Gene3D" id="2.170.130.10">
    <property type="entry name" value="TonB-dependent receptor, plug domain"/>
    <property type="match status" value="1"/>
</dbReference>
<evidence type="ECO:0000256" key="13">
    <source>
        <dbReference type="ARBA" id="ARBA00023237"/>
    </source>
</evidence>
<evidence type="ECO:0000256" key="6">
    <source>
        <dbReference type="ARBA" id="ARBA00022692"/>
    </source>
</evidence>